<dbReference type="GO" id="GO:0046513">
    <property type="term" value="P:ceramide biosynthetic process"/>
    <property type="evidence" value="ECO:0007669"/>
    <property type="project" value="InterPro"/>
</dbReference>
<protein>
    <recommendedName>
        <fullName evidence="5">TLC domain-containing protein</fullName>
    </recommendedName>
</protein>
<dbReference type="EMBL" id="SNRW01000447">
    <property type="protein sequence ID" value="KAA6401099.1"/>
    <property type="molecule type" value="Genomic_DNA"/>
</dbReference>
<evidence type="ECO:0000256" key="2">
    <source>
        <dbReference type="SAM" id="Phobius"/>
    </source>
</evidence>
<name>A0A5J4X3N5_9EUKA</name>
<dbReference type="GO" id="GO:0050291">
    <property type="term" value="F:sphingosine N-acyltransferase activity"/>
    <property type="evidence" value="ECO:0007669"/>
    <property type="project" value="InterPro"/>
</dbReference>
<evidence type="ECO:0000313" key="3">
    <source>
        <dbReference type="EMBL" id="KAA6401099.1"/>
    </source>
</evidence>
<accession>A0A5J4X3N5</accession>
<dbReference type="PANTHER" id="PTHR12560:SF0">
    <property type="entry name" value="LD18904P"/>
    <property type="match status" value="1"/>
</dbReference>
<keyword evidence="2" id="KW-1133">Transmembrane helix</keyword>
<comment type="caution">
    <text evidence="3">The sequence shown here is derived from an EMBL/GenBank/DDBJ whole genome shotgun (WGS) entry which is preliminary data.</text>
</comment>
<evidence type="ECO:0008006" key="5">
    <source>
        <dbReference type="Google" id="ProtNLM"/>
    </source>
</evidence>
<gene>
    <name evidence="3" type="ORF">EZS28_003380</name>
</gene>
<dbReference type="GO" id="GO:0016020">
    <property type="term" value="C:membrane"/>
    <property type="evidence" value="ECO:0007669"/>
    <property type="project" value="GOC"/>
</dbReference>
<evidence type="ECO:0000256" key="1">
    <source>
        <dbReference type="SAM" id="MobiDB-lite"/>
    </source>
</evidence>
<dbReference type="Proteomes" id="UP000324800">
    <property type="component" value="Unassembled WGS sequence"/>
</dbReference>
<dbReference type="InterPro" id="IPR016439">
    <property type="entry name" value="Lag1/Lac1-like"/>
</dbReference>
<dbReference type="OrthoDB" id="537032at2759"/>
<dbReference type="PANTHER" id="PTHR12560">
    <property type="entry name" value="LONGEVITY ASSURANCE FACTOR 1 LAG1"/>
    <property type="match status" value="1"/>
</dbReference>
<proteinExistence type="predicted"/>
<feature type="region of interest" description="Disordered" evidence="1">
    <location>
        <begin position="84"/>
        <end position="110"/>
    </location>
</feature>
<reference evidence="3 4" key="1">
    <citation type="submission" date="2019-03" db="EMBL/GenBank/DDBJ databases">
        <title>Single cell metagenomics reveals metabolic interactions within the superorganism composed of flagellate Streblomastix strix and complex community of Bacteroidetes bacteria on its surface.</title>
        <authorList>
            <person name="Treitli S.C."/>
            <person name="Kolisko M."/>
            <person name="Husnik F."/>
            <person name="Keeling P."/>
            <person name="Hampl V."/>
        </authorList>
    </citation>
    <scope>NUCLEOTIDE SEQUENCE [LARGE SCALE GENOMIC DNA]</scope>
    <source>
        <strain evidence="3">ST1C</strain>
    </source>
</reference>
<feature type="transmembrane region" description="Helical" evidence="2">
    <location>
        <begin position="15"/>
        <end position="38"/>
    </location>
</feature>
<organism evidence="3 4">
    <name type="scientific">Streblomastix strix</name>
    <dbReference type="NCBI Taxonomy" id="222440"/>
    <lineage>
        <taxon>Eukaryota</taxon>
        <taxon>Metamonada</taxon>
        <taxon>Preaxostyla</taxon>
        <taxon>Oxymonadida</taxon>
        <taxon>Streblomastigidae</taxon>
        <taxon>Streblomastix</taxon>
    </lineage>
</organism>
<sequence>MFLCMSGCIIQQNGLIPFLIMAPMFFIGRCVIFPITSIRATFLYYNIKGTPYFFLGLLEIGFYIMNLIWMKMILGMISKAAHGKLNKDTRSDDEEEMYDESGKEIEPKKD</sequence>
<keyword evidence="2" id="KW-0472">Membrane</keyword>
<feature type="compositionally biased region" description="Basic and acidic residues" evidence="1">
    <location>
        <begin position="100"/>
        <end position="110"/>
    </location>
</feature>
<feature type="transmembrane region" description="Helical" evidence="2">
    <location>
        <begin position="50"/>
        <end position="69"/>
    </location>
</feature>
<dbReference type="AlphaFoldDB" id="A0A5J4X3N5"/>
<keyword evidence="2" id="KW-0812">Transmembrane</keyword>
<evidence type="ECO:0000313" key="4">
    <source>
        <dbReference type="Proteomes" id="UP000324800"/>
    </source>
</evidence>